<keyword evidence="2" id="KW-1185">Reference proteome</keyword>
<name>A0A371CSK7_9APHY</name>
<protein>
    <submittedName>
        <fullName evidence="1">Uncharacterized protein</fullName>
    </submittedName>
</protein>
<accession>A0A371CSK7</accession>
<sequence length="116" mass="12758">MALTRDEVGQAFAACSLSAMPTHARCIGTALKSYVSLFSYPRAALHHITLPAPSRTRPYRQSHLGLQLMRQLQLPRSASLARPLHYNDLLDITVLRGEGSRHTGCGPHLSDRTPEA</sequence>
<dbReference type="AlphaFoldDB" id="A0A371CSK7"/>
<organism evidence="1 2">
    <name type="scientific">Lentinus brumalis</name>
    <dbReference type="NCBI Taxonomy" id="2498619"/>
    <lineage>
        <taxon>Eukaryota</taxon>
        <taxon>Fungi</taxon>
        <taxon>Dikarya</taxon>
        <taxon>Basidiomycota</taxon>
        <taxon>Agaricomycotina</taxon>
        <taxon>Agaricomycetes</taxon>
        <taxon>Polyporales</taxon>
        <taxon>Polyporaceae</taxon>
        <taxon>Lentinus</taxon>
    </lineage>
</organism>
<proteinExistence type="predicted"/>
<evidence type="ECO:0000313" key="2">
    <source>
        <dbReference type="Proteomes" id="UP000256964"/>
    </source>
</evidence>
<dbReference type="EMBL" id="KZ857468">
    <property type="protein sequence ID" value="RDX43217.1"/>
    <property type="molecule type" value="Genomic_DNA"/>
</dbReference>
<evidence type="ECO:0000313" key="1">
    <source>
        <dbReference type="EMBL" id="RDX43217.1"/>
    </source>
</evidence>
<reference evidence="1 2" key="1">
    <citation type="journal article" date="2018" name="Biotechnol. Biofuels">
        <title>Integrative visual omics of the white-rot fungus Polyporus brumalis exposes the biotechnological potential of its oxidative enzymes for delignifying raw plant biomass.</title>
        <authorList>
            <person name="Miyauchi S."/>
            <person name="Rancon A."/>
            <person name="Drula E."/>
            <person name="Hage H."/>
            <person name="Chaduli D."/>
            <person name="Favel A."/>
            <person name="Grisel S."/>
            <person name="Henrissat B."/>
            <person name="Herpoel-Gimbert I."/>
            <person name="Ruiz-Duenas F.J."/>
            <person name="Chevret D."/>
            <person name="Hainaut M."/>
            <person name="Lin J."/>
            <person name="Wang M."/>
            <person name="Pangilinan J."/>
            <person name="Lipzen A."/>
            <person name="Lesage-Meessen L."/>
            <person name="Navarro D."/>
            <person name="Riley R."/>
            <person name="Grigoriev I.V."/>
            <person name="Zhou S."/>
            <person name="Raouche S."/>
            <person name="Rosso M.N."/>
        </authorList>
    </citation>
    <scope>NUCLEOTIDE SEQUENCE [LARGE SCALE GENOMIC DNA]</scope>
    <source>
        <strain evidence="1 2">BRFM 1820</strain>
    </source>
</reference>
<dbReference type="Proteomes" id="UP000256964">
    <property type="component" value="Unassembled WGS sequence"/>
</dbReference>
<gene>
    <name evidence="1" type="ORF">OH76DRAFT_1231772</name>
</gene>